<keyword evidence="3" id="KW-1185">Reference proteome</keyword>
<feature type="domain" description="PhnB-like" evidence="1">
    <location>
        <begin position="6"/>
        <end position="135"/>
    </location>
</feature>
<dbReference type="InterPro" id="IPR029068">
    <property type="entry name" value="Glyas_Bleomycin-R_OHBP_Dase"/>
</dbReference>
<dbReference type="PANTHER" id="PTHR33990:SF1">
    <property type="entry name" value="PROTEIN YJDN"/>
    <property type="match status" value="1"/>
</dbReference>
<proteinExistence type="predicted"/>
<sequence>MTLRAIPHLMFDGNAKEAIQFYEKVLDAKVLSIQTYGEIPEFPGMSFPEKILGLVAHARLKIGETDIAIYDSPGFSRQIGNQAAIYVTTNDVEKTKQIFEALQQDGKVIGPLEETSFTPAQGYLTDKFGVTFTIVTDDQN</sequence>
<accession>A0A1H1DZA6</accession>
<dbReference type="InterPro" id="IPR028973">
    <property type="entry name" value="PhnB-like"/>
</dbReference>
<gene>
    <name evidence="2" type="ORF">SAMN05216231_2650</name>
</gene>
<organism evidence="2 3">
    <name type="scientific">Virgibacillus salinus</name>
    <dbReference type="NCBI Taxonomy" id="553311"/>
    <lineage>
        <taxon>Bacteria</taxon>
        <taxon>Bacillati</taxon>
        <taxon>Bacillota</taxon>
        <taxon>Bacilli</taxon>
        <taxon>Bacillales</taxon>
        <taxon>Bacillaceae</taxon>
        <taxon>Virgibacillus</taxon>
    </lineage>
</organism>
<dbReference type="SUPFAM" id="SSF54593">
    <property type="entry name" value="Glyoxalase/Bleomycin resistance protein/Dihydroxybiphenyl dioxygenase"/>
    <property type="match status" value="1"/>
</dbReference>
<evidence type="ECO:0000313" key="3">
    <source>
        <dbReference type="Proteomes" id="UP000199444"/>
    </source>
</evidence>
<dbReference type="CDD" id="cd06588">
    <property type="entry name" value="PhnB_like"/>
    <property type="match status" value="1"/>
</dbReference>
<reference evidence="2 3" key="1">
    <citation type="submission" date="2016-10" db="EMBL/GenBank/DDBJ databases">
        <authorList>
            <person name="de Groot N.N."/>
        </authorList>
    </citation>
    <scope>NUCLEOTIDE SEQUENCE [LARGE SCALE GENOMIC DNA]</scope>
    <source>
        <strain evidence="2 3">CGMCC 1.10449</strain>
    </source>
</reference>
<protein>
    <submittedName>
        <fullName evidence="2">PhnB protein</fullName>
    </submittedName>
</protein>
<dbReference type="Pfam" id="PF06983">
    <property type="entry name" value="3-dmu-9_3-mt"/>
    <property type="match status" value="1"/>
</dbReference>
<dbReference type="PANTHER" id="PTHR33990">
    <property type="entry name" value="PROTEIN YJDN-RELATED"/>
    <property type="match status" value="1"/>
</dbReference>
<dbReference type="RefSeq" id="WP_092493454.1">
    <property type="nucleotide sequence ID" value="NZ_FNKD01000003.1"/>
</dbReference>
<dbReference type="EMBL" id="FNKD01000003">
    <property type="protein sequence ID" value="SDQ81815.1"/>
    <property type="molecule type" value="Genomic_DNA"/>
</dbReference>
<dbReference type="Gene3D" id="3.10.180.10">
    <property type="entry name" value="2,3-Dihydroxybiphenyl 1,2-Dioxygenase, domain 1"/>
    <property type="match status" value="1"/>
</dbReference>
<evidence type="ECO:0000259" key="1">
    <source>
        <dbReference type="Pfam" id="PF06983"/>
    </source>
</evidence>
<dbReference type="STRING" id="553311.SAMN05216231_2650"/>
<evidence type="ECO:0000313" key="2">
    <source>
        <dbReference type="EMBL" id="SDQ81815.1"/>
    </source>
</evidence>
<dbReference type="AlphaFoldDB" id="A0A1H1DZA6"/>
<name>A0A1H1DZA6_9BACI</name>
<dbReference type="Proteomes" id="UP000199444">
    <property type="component" value="Unassembled WGS sequence"/>
</dbReference>